<dbReference type="OrthoDB" id="1741279at2759"/>
<sequence>MDSMGNDMCLLCLISEALIAQLRGAKEEGRLTELKMARACPSVSHLLFADGSLFFCKADVVQCAELLKIIKCYGMASGQQLNTAKSSIFFGSKVPQELRSALKNTLGISKE</sequence>
<dbReference type="AlphaFoldDB" id="A0A6D2JLW1"/>
<evidence type="ECO:0008006" key="3">
    <source>
        <dbReference type="Google" id="ProtNLM"/>
    </source>
</evidence>
<dbReference type="Proteomes" id="UP000467841">
    <property type="component" value="Unassembled WGS sequence"/>
</dbReference>
<reference evidence="1" key="1">
    <citation type="submission" date="2020-01" db="EMBL/GenBank/DDBJ databases">
        <authorList>
            <person name="Mishra B."/>
        </authorList>
    </citation>
    <scope>NUCLEOTIDE SEQUENCE [LARGE SCALE GENOMIC DNA]</scope>
</reference>
<name>A0A6D2JLW1_9BRAS</name>
<evidence type="ECO:0000313" key="2">
    <source>
        <dbReference type="Proteomes" id="UP000467841"/>
    </source>
</evidence>
<evidence type="ECO:0000313" key="1">
    <source>
        <dbReference type="EMBL" id="CAA7044723.1"/>
    </source>
</evidence>
<dbReference type="EMBL" id="CACVBM020001307">
    <property type="protein sequence ID" value="CAA7044723.1"/>
    <property type="molecule type" value="Genomic_DNA"/>
</dbReference>
<gene>
    <name evidence="1" type="ORF">MERR_LOCUS31958</name>
</gene>
<protein>
    <recommendedName>
        <fullName evidence="3">Reverse transcriptase domain-containing protein</fullName>
    </recommendedName>
</protein>
<keyword evidence="2" id="KW-1185">Reference proteome</keyword>
<accession>A0A6D2JLW1</accession>
<organism evidence="1 2">
    <name type="scientific">Microthlaspi erraticum</name>
    <dbReference type="NCBI Taxonomy" id="1685480"/>
    <lineage>
        <taxon>Eukaryota</taxon>
        <taxon>Viridiplantae</taxon>
        <taxon>Streptophyta</taxon>
        <taxon>Embryophyta</taxon>
        <taxon>Tracheophyta</taxon>
        <taxon>Spermatophyta</taxon>
        <taxon>Magnoliopsida</taxon>
        <taxon>eudicotyledons</taxon>
        <taxon>Gunneridae</taxon>
        <taxon>Pentapetalae</taxon>
        <taxon>rosids</taxon>
        <taxon>malvids</taxon>
        <taxon>Brassicales</taxon>
        <taxon>Brassicaceae</taxon>
        <taxon>Coluteocarpeae</taxon>
        <taxon>Microthlaspi</taxon>
    </lineage>
</organism>
<comment type="caution">
    <text evidence="1">The sequence shown here is derived from an EMBL/GenBank/DDBJ whole genome shotgun (WGS) entry which is preliminary data.</text>
</comment>
<proteinExistence type="predicted"/>